<dbReference type="RefSeq" id="WP_010315821.1">
    <property type="nucleotide sequence ID" value="NZ_CP061007.1"/>
</dbReference>
<dbReference type="AlphaFoldDB" id="A0A2N3XPT4"/>
<reference evidence="1" key="1">
    <citation type="submission" date="2017-12" db="EMBL/GenBank/DDBJ databases">
        <title>Sequencing the genomes of 1000 Actinobacteria strains.</title>
        <authorList>
            <person name="Klenk H.-P."/>
        </authorList>
    </citation>
    <scope>NUCLEOTIDE SEQUENCE [LARGE SCALE GENOMIC DNA]</scope>
    <source>
        <strain evidence="1">DSM 44228</strain>
    </source>
</reference>
<comment type="caution">
    <text evidence="1">The sequence shown here is derived from an EMBL/GenBank/DDBJ whole genome shotgun (WGS) entry which is preliminary data.</text>
</comment>
<evidence type="ECO:0000313" key="2">
    <source>
        <dbReference type="Proteomes" id="UP000233786"/>
    </source>
</evidence>
<keyword evidence="2" id="KW-1185">Reference proteome</keyword>
<accession>A0A2N3XPT4</accession>
<dbReference type="Proteomes" id="UP000233786">
    <property type="component" value="Unassembled WGS sequence"/>
</dbReference>
<name>A0A2N3XPT4_SACSN</name>
<sequence length="443" mass="49799">MAAVAELRSAPARARPTRRLDRGTERLLADWVRTQATNVERHLGALRPFSWAEFGDPATGPSRAHLVAVNETMSTLREPLHEATRAVRRAAEAAAAHPNPRRLRALLDAKSRSQRWVRDTERLWDFYLELFNQRQSTFAPWLVAADRIALDCYQYAYLGIGRWRSIPTPPPFCYLEPSHGPATSRRGIPLQRLSNRLNPFPLIQLPFHRLVNPWTLGAVLHEVSHNLQNDLGLARAIPMQVAARLTELGLPPAVVSIWVRWNRETFADLSGLLLGGPLVVGSLFDVIARDRRQTMKFRRAAVHPVPYLRGKLSIELLARMGFAERAGQHAGAWRAMYPRAELPGAPRALLATADRAIPAVVDAMCFTSFPSLGNRSLSRVLRFEPKEQRMIEEAAGRLADGVSPGVVPERFLIGAVRHALEQRMAPPTRLVRFFMEELGRRAR</sequence>
<dbReference type="STRING" id="994479.GCA_000194155_07810"/>
<organism evidence="1 2">
    <name type="scientific">Saccharopolyspora spinosa</name>
    <dbReference type="NCBI Taxonomy" id="60894"/>
    <lineage>
        <taxon>Bacteria</taxon>
        <taxon>Bacillati</taxon>
        <taxon>Actinomycetota</taxon>
        <taxon>Actinomycetes</taxon>
        <taxon>Pseudonocardiales</taxon>
        <taxon>Pseudonocardiaceae</taxon>
        <taxon>Saccharopolyspora</taxon>
    </lineage>
</organism>
<evidence type="ECO:0000313" key="1">
    <source>
        <dbReference type="EMBL" id="PKW12673.1"/>
    </source>
</evidence>
<gene>
    <name evidence="1" type="ORF">A8926_0148</name>
</gene>
<protein>
    <submittedName>
        <fullName evidence="1">Uncharacterized protein</fullName>
    </submittedName>
</protein>
<dbReference type="EMBL" id="PJNB01000001">
    <property type="protein sequence ID" value="PKW12673.1"/>
    <property type="molecule type" value="Genomic_DNA"/>
</dbReference>
<proteinExistence type="predicted"/>